<dbReference type="OrthoDB" id="9815425at2"/>
<gene>
    <name evidence="3" type="ORF">FOL01_1857</name>
</gene>
<keyword evidence="4" id="KW-1185">Reference proteome</keyword>
<reference evidence="3 4" key="1">
    <citation type="submission" date="2016-02" db="EMBL/GenBank/DDBJ databases">
        <title>Complete Genome Sequence of Weissella jogaejeotgali FOL01.</title>
        <authorList>
            <person name="Lee J.-H."/>
            <person name="Ku H.-J."/>
        </authorList>
    </citation>
    <scope>NUCLEOTIDE SEQUENCE [LARGE SCALE GENOMIC DNA]</scope>
    <source>
        <strain evidence="3 4">FOL01</strain>
    </source>
</reference>
<dbReference type="EMBL" id="CP014332">
    <property type="protein sequence ID" value="APS42716.1"/>
    <property type="molecule type" value="Genomic_DNA"/>
</dbReference>
<dbReference type="GO" id="GO:0016787">
    <property type="term" value="F:hydrolase activity"/>
    <property type="evidence" value="ECO:0007669"/>
    <property type="project" value="UniProtKB-KW"/>
</dbReference>
<evidence type="ECO:0000259" key="2">
    <source>
        <dbReference type="Pfam" id="PF07859"/>
    </source>
</evidence>
<evidence type="ECO:0000313" key="3">
    <source>
        <dbReference type="EMBL" id="APS42716.1"/>
    </source>
</evidence>
<dbReference type="KEGG" id="wjo:FOL01_1857"/>
<dbReference type="AlphaFoldDB" id="A0A1L6RDW7"/>
<evidence type="ECO:0000313" key="4">
    <source>
        <dbReference type="Proteomes" id="UP000185473"/>
    </source>
</evidence>
<sequence>MHITNEMIDPELRQAGKVIRKVTSSLTPNKIRLINKATDVLRGVNRTNLNYEQHYITRPDGTKLRICVYSPQVPQENVPGILWIHGGGYALELPELEANAFAQLANETGAVIVSPDYCRSIDSPYPAALEDCYAALKWLRNHTDDYGIRSDQLVVAGGSAGGGLTTALNLYARDKGEIAIAFQIAFYPMLDDRPTATSLNNDAPIWNTKSNEISWQLYLGDLYGTHAIPAYAAPARAEDLTGLPPMISFVGDLDPFYSETVTFIDRLAASGVPTYFKTYSGAYHAFNLIGSAEIAQDANRFLLDNFKFCMTQYFAEQPK</sequence>
<dbReference type="STRING" id="1631871.FOL01_1857"/>
<dbReference type="Gene3D" id="3.40.50.1820">
    <property type="entry name" value="alpha/beta hydrolase"/>
    <property type="match status" value="1"/>
</dbReference>
<feature type="domain" description="Alpha/beta hydrolase fold-3" evidence="2">
    <location>
        <begin position="81"/>
        <end position="286"/>
    </location>
</feature>
<keyword evidence="1" id="KW-0378">Hydrolase</keyword>
<dbReference type="Pfam" id="PF07859">
    <property type="entry name" value="Abhydrolase_3"/>
    <property type="match status" value="1"/>
</dbReference>
<accession>A0A1L6RDW7</accession>
<dbReference type="PANTHER" id="PTHR48081:SF8">
    <property type="entry name" value="ALPHA_BETA HYDROLASE FOLD-3 DOMAIN-CONTAINING PROTEIN-RELATED"/>
    <property type="match status" value="1"/>
</dbReference>
<dbReference type="InterPro" id="IPR050300">
    <property type="entry name" value="GDXG_lipolytic_enzyme"/>
</dbReference>
<dbReference type="InterPro" id="IPR013094">
    <property type="entry name" value="AB_hydrolase_3"/>
</dbReference>
<dbReference type="SUPFAM" id="SSF53474">
    <property type="entry name" value="alpha/beta-Hydrolases"/>
    <property type="match status" value="1"/>
</dbReference>
<proteinExistence type="predicted"/>
<organism evidence="3 4">
    <name type="scientific">Weissella jogaejeotgali</name>
    <dbReference type="NCBI Taxonomy" id="1631871"/>
    <lineage>
        <taxon>Bacteria</taxon>
        <taxon>Bacillati</taxon>
        <taxon>Bacillota</taxon>
        <taxon>Bacilli</taxon>
        <taxon>Lactobacillales</taxon>
        <taxon>Lactobacillaceae</taxon>
        <taxon>Weissella</taxon>
    </lineage>
</organism>
<dbReference type="PANTHER" id="PTHR48081">
    <property type="entry name" value="AB HYDROLASE SUPERFAMILY PROTEIN C4A8.06C"/>
    <property type="match status" value="1"/>
</dbReference>
<name>A0A1L6RDW7_9LACO</name>
<evidence type="ECO:0000256" key="1">
    <source>
        <dbReference type="ARBA" id="ARBA00022801"/>
    </source>
</evidence>
<dbReference type="Proteomes" id="UP000185473">
    <property type="component" value="Chromosome"/>
</dbReference>
<protein>
    <submittedName>
        <fullName evidence="3">Lipase</fullName>
    </submittedName>
</protein>
<dbReference type="InterPro" id="IPR029058">
    <property type="entry name" value="AB_hydrolase_fold"/>
</dbReference>